<dbReference type="Proteomes" id="UP000271152">
    <property type="component" value="Unassembled WGS sequence"/>
</dbReference>
<proteinExistence type="predicted"/>
<feature type="region of interest" description="Disordered" evidence="1">
    <location>
        <begin position="32"/>
        <end position="53"/>
    </location>
</feature>
<dbReference type="EMBL" id="RBUG01000005">
    <property type="protein sequence ID" value="RMU78372.1"/>
    <property type="molecule type" value="Genomic_DNA"/>
</dbReference>
<reference evidence="2 3" key="1">
    <citation type="submission" date="2018-08" db="EMBL/GenBank/DDBJ databases">
        <title>Recombination of ecologically and evolutionarily significant loci maintains genetic cohesion in the Pseudomonas syringae species complex.</title>
        <authorList>
            <person name="Dillon M."/>
            <person name="Thakur S."/>
            <person name="Almeida R.N.D."/>
            <person name="Weir B.S."/>
            <person name="Guttman D.S."/>
        </authorList>
    </citation>
    <scope>NUCLEOTIDE SEQUENCE [LARGE SCALE GENOMIC DNA]</scope>
    <source>
        <strain evidence="2 3">ICMP 11947</strain>
    </source>
</reference>
<comment type="caution">
    <text evidence="2">The sequence shown here is derived from an EMBL/GenBank/DDBJ whole genome shotgun (WGS) entry which is preliminary data.</text>
</comment>
<evidence type="ECO:0000313" key="3">
    <source>
        <dbReference type="Proteomes" id="UP000271152"/>
    </source>
</evidence>
<organism evidence="2 3">
    <name type="scientific">Pseudomonas syringae pv. apii</name>
    <dbReference type="NCBI Taxonomy" id="81036"/>
    <lineage>
        <taxon>Bacteria</taxon>
        <taxon>Pseudomonadati</taxon>
        <taxon>Pseudomonadota</taxon>
        <taxon>Gammaproteobacteria</taxon>
        <taxon>Pseudomonadales</taxon>
        <taxon>Pseudomonadaceae</taxon>
        <taxon>Pseudomonas</taxon>
    </lineage>
</organism>
<dbReference type="AlphaFoldDB" id="A0A3M5X740"/>
<evidence type="ECO:0000256" key="1">
    <source>
        <dbReference type="SAM" id="MobiDB-lite"/>
    </source>
</evidence>
<sequence>MRRRSLHCTCCPWLTAIFDTVVSAKKPVAPVQIRRNSNQRTRKCPNPEDPGIS</sequence>
<accession>A0A3M5X740</accession>
<name>A0A3M5X740_9PSED</name>
<gene>
    <name evidence="2" type="ORF">ALP23_101548</name>
</gene>
<protein>
    <submittedName>
        <fullName evidence="2">Uncharacterized protein</fullName>
    </submittedName>
</protein>
<evidence type="ECO:0000313" key="2">
    <source>
        <dbReference type="EMBL" id="RMU78372.1"/>
    </source>
</evidence>